<reference evidence="2 3" key="1">
    <citation type="submission" date="2016-05" db="EMBL/GenBank/DDBJ databases">
        <title>First whole genome sequencing of Entamoeba histolytica HM1:IMSS-clone-6.</title>
        <authorList>
            <person name="Mukherjee Avik.K."/>
            <person name="Izumyama S."/>
            <person name="Nakada-Tsukui K."/>
            <person name="Nozaki T."/>
        </authorList>
    </citation>
    <scope>NUCLEOTIDE SEQUENCE [LARGE SCALE GENOMIC DNA]</scope>
    <source>
        <strain evidence="2 3">HM1:IMSS clone 6</strain>
    </source>
</reference>
<dbReference type="InterPro" id="IPR006571">
    <property type="entry name" value="TLDc_dom"/>
</dbReference>
<organism evidence="2 3">
    <name type="scientific">Entamoeba histolytica</name>
    <dbReference type="NCBI Taxonomy" id="5759"/>
    <lineage>
        <taxon>Eukaryota</taxon>
        <taxon>Amoebozoa</taxon>
        <taxon>Evosea</taxon>
        <taxon>Archamoebae</taxon>
        <taxon>Mastigamoebida</taxon>
        <taxon>Entamoebidae</taxon>
        <taxon>Entamoeba</taxon>
    </lineage>
</organism>
<accession>A0A5K1U789</accession>
<evidence type="ECO:0000313" key="3">
    <source>
        <dbReference type="Proteomes" id="UP000078387"/>
    </source>
</evidence>
<protein>
    <recommendedName>
        <fullName evidence="1">TLDc domain-containing protein</fullName>
    </recommendedName>
</protein>
<dbReference type="Pfam" id="PF07534">
    <property type="entry name" value="TLD"/>
    <property type="match status" value="1"/>
</dbReference>
<name>A0A5K1U789_ENTHI</name>
<dbReference type="VEuPathDB" id="AmoebaDB:EHI8A_180100"/>
<dbReference type="VEuPathDB" id="AmoebaDB:EHI_166830"/>
<dbReference type="VEuPathDB" id="AmoebaDB:EHI7A_150980"/>
<proteinExistence type="predicted"/>
<dbReference type="VEuPathDB" id="AmoebaDB:KM1_243810"/>
<evidence type="ECO:0000259" key="1">
    <source>
        <dbReference type="Pfam" id="PF07534"/>
    </source>
</evidence>
<evidence type="ECO:0000313" key="2">
    <source>
        <dbReference type="EMBL" id="GAT93768.1"/>
    </source>
</evidence>
<dbReference type="AlphaFoldDB" id="A0A5K1U789"/>
<comment type="caution">
    <text evidence="2">The sequence shown here is derived from an EMBL/GenBank/DDBJ whole genome shotgun (WGS) entry which is preliminary data.</text>
</comment>
<dbReference type="VEuPathDB" id="AmoebaDB:EHI5A_077620"/>
<dbReference type="OMA" id="EPQIFYT"/>
<sequence>MTVRKNEFQGVISKLKEWIHLNYFDIIYNSEIEEISSRQINSKIIGRKNITIIVKTTEGFIFGSYHQNTLKITKNLLPIRYKQNGGYFLFTFINFYGIKPQIFYTSKYQDYMILYDDNSENGLIGMCSAYDLRISKSSFSSEFSFIYDTKYTSDLFVGRTKPNTFEISNIIILQWY</sequence>
<gene>
    <name evidence="2" type="ORF">CL6EHI_166830</name>
</gene>
<dbReference type="Proteomes" id="UP000078387">
    <property type="component" value="Unassembled WGS sequence"/>
</dbReference>
<dbReference type="EMBL" id="BDEQ01000001">
    <property type="protein sequence ID" value="GAT93768.1"/>
    <property type="molecule type" value="Genomic_DNA"/>
</dbReference>
<feature type="domain" description="TLDc" evidence="1">
    <location>
        <begin position="21"/>
        <end position="168"/>
    </location>
</feature>